<proteinExistence type="predicted"/>
<evidence type="ECO:0000256" key="8">
    <source>
        <dbReference type="ARBA" id="ARBA00048336"/>
    </source>
</evidence>
<comment type="cofactor">
    <cofactor evidence="1">
        <name>Mg(2+)</name>
        <dbReference type="ChEBI" id="CHEBI:18420"/>
    </cofactor>
</comment>
<dbReference type="NCBIfam" id="TIGR02251">
    <property type="entry name" value="HIF-SF_euk"/>
    <property type="match status" value="1"/>
</dbReference>
<comment type="catalytic activity">
    <reaction evidence="7">
        <text>O-phospho-L-seryl-[protein] + H2O = L-seryl-[protein] + phosphate</text>
        <dbReference type="Rhea" id="RHEA:20629"/>
        <dbReference type="Rhea" id="RHEA-COMP:9863"/>
        <dbReference type="Rhea" id="RHEA-COMP:11604"/>
        <dbReference type="ChEBI" id="CHEBI:15377"/>
        <dbReference type="ChEBI" id="CHEBI:29999"/>
        <dbReference type="ChEBI" id="CHEBI:43474"/>
        <dbReference type="ChEBI" id="CHEBI:83421"/>
        <dbReference type="EC" id="3.1.3.16"/>
    </reaction>
</comment>
<feature type="compositionally biased region" description="Low complexity" evidence="9">
    <location>
        <begin position="331"/>
        <end position="343"/>
    </location>
</feature>
<feature type="compositionally biased region" description="Acidic residues" evidence="9">
    <location>
        <begin position="120"/>
        <end position="138"/>
    </location>
</feature>
<keyword evidence="6" id="KW-0904">Protein phosphatase</keyword>
<evidence type="ECO:0000256" key="5">
    <source>
        <dbReference type="ARBA" id="ARBA00022842"/>
    </source>
</evidence>
<name>A0ABD3R0L0_9STRA</name>
<feature type="compositionally biased region" description="Acidic residues" evidence="9">
    <location>
        <begin position="219"/>
        <end position="238"/>
    </location>
</feature>
<dbReference type="InterPro" id="IPR004274">
    <property type="entry name" value="FCP1_dom"/>
</dbReference>
<feature type="compositionally biased region" description="Low complexity" evidence="9">
    <location>
        <begin position="93"/>
        <end position="107"/>
    </location>
</feature>
<keyword evidence="12" id="KW-1185">Reference proteome</keyword>
<dbReference type="Gene3D" id="3.40.50.1000">
    <property type="entry name" value="HAD superfamily/HAD-like"/>
    <property type="match status" value="1"/>
</dbReference>
<dbReference type="GO" id="GO:0004722">
    <property type="term" value="F:protein serine/threonine phosphatase activity"/>
    <property type="evidence" value="ECO:0007669"/>
    <property type="project" value="UniProtKB-EC"/>
</dbReference>
<evidence type="ECO:0000256" key="4">
    <source>
        <dbReference type="ARBA" id="ARBA00022801"/>
    </source>
</evidence>
<evidence type="ECO:0000256" key="7">
    <source>
        <dbReference type="ARBA" id="ARBA00047761"/>
    </source>
</evidence>
<evidence type="ECO:0000256" key="3">
    <source>
        <dbReference type="ARBA" id="ARBA00022723"/>
    </source>
</evidence>
<dbReference type="PROSITE" id="PS50969">
    <property type="entry name" value="FCP1"/>
    <property type="match status" value="1"/>
</dbReference>
<feature type="domain" description="FCP1 homology" evidence="10">
    <location>
        <begin position="392"/>
        <end position="550"/>
    </location>
</feature>
<organism evidence="11 12">
    <name type="scientific">Cyclostephanos tholiformis</name>
    <dbReference type="NCBI Taxonomy" id="382380"/>
    <lineage>
        <taxon>Eukaryota</taxon>
        <taxon>Sar</taxon>
        <taxon>Stramenopiles</taxon>
        <taxon>Ochrophyta</taxon>
        <taxon>Bacillariophyta</taxon>
        <taxon>Coscinodiscophyceae</taxon>
        <taxon>Thalassiosirophycidae</taxon>
        <taxon>Stephanodiscales</taxon>
        <taxon>Stephanodiscaceae</taxon>
        <taxon>Cyclostephanos</taxon>
    </lineage>
</organism>
<dbReference type="InterPro" id="IPR050365">
    <property type="entry name" value="TIM50"/>
</dbReference>
<comment type="catalytic activity">
    <reaction evidence="8">
        <text>O-phospho-L-threonyl-[protein] + H2O = L-threonyl-[protein] + phosphate</text>
        <dbReference type="Rhea" id="RHEA:47004"/>
        <dbReference type="Rhea" id="RHEA-COMP:11060"/>
        <dbReference type="Rhea" id="RHEA-COMP:11605"/>
        <dbReference type="ChEBI" id="CHEBI:15377"/>
        <dbReference type="ChEBI" id="CHEBI:30013"/>
        <dbReference type="ChEBI" id="CHEBI:43474"/>
        <dbReference type="ChEBI" id="CHEBI:61977"/>
        <dbReference type="EC" id="3.1.3.16"/>
    </reaction>
</comment>
<dbReference type="InterPro" id="IPR011948">
    <property type="entry name" value="Dullard_phosphatase"/>
</dbReference>
<evidence type="ECO:0000259" key="10">
    <source>
        <dbReference type="PROSITE" id="PS50969"/>
    </source>
</evidence>
<dbReference type="Pfam" id="PF03031">
    <property type="entry name" value="NIF"/>
    <property type="match status" value="1"/>
</dbReference>
<feature type="region of interest" description="Disordered" evidence="9">
    <location>
        <begin position="331"/>
        <end position="354"/>
    </location>
</feature>
<dbReference type="AlphaFoldDB" id="A0ABD3R0L0"/>
<feature type="region of interest" description="Disordered" evidence="9">
    <location>
        <begin position="1"/>
        <end position="108"/>
    </location>
</feature>
<dbReference type="PANTHER" id="PTHR12210">
    <property type="entry name" value="DULLARD PROTEIN PHOSPHATASE"/>
    <property type="match status" value="1"/>
</dbReference>
<protein>
    <recommendedName>
        <fullName evidence="2">protein-serine/threonine phosphatase</fullName>
        <ecNumber evidence="2">3.1.3.16</ecNumber>
    </recommendedName>
</protein>
<evidence type="ECO:0000313" key="12">
    <source>
        <dbReference type="Proteomes" id="UP001530377"/>
    </source>
</evidence>
<dbReference type="GO" id="GO:0046872">
    <property type="term" value="F:metal ion binding"/>
    <property type="evidence" value="ECO:0007669"/>
    <property type="project" value="UniProtKB-KW"/>
</dbReference>
<dbReference type="InterPro" id="IPR036412">
    <property type="entry name" value="HAD-like_sf"/>
</dbReference>
<dbReference type="Proteomes" id="UP001530377">
    <property type="component" value="Unassembled WGS sequence"/>
</dbReference>
<dbReference type="SUPFAM" id="SSF56784">
    <property type="entry name" value="HAD-like"/>
    <property type="match status" value="1"/>
</dbReference>
<dbReference type="EC" id="3.1.3.16" evidence="2"/>
<sequence>MTMTSSLPMNRTDEPRTSPLTSPPPTTSPSPASSRLVRPRLSVDVNVANNNHDDDRGRAIPSQYRHGGGNKTPAGIRGHSDLRSPGMKATPTAANGSSSSSNPFANSMGPVAMEFEVEDDATTDDVTTTDEDDDDDAAEAGITIPPNADDELNDDGRQWEAPDLPSPLANFITQTDRHGNASTPRSETGGAMVDPSARARHHRHQRPSSSATNPAVVVGDDDDDDVAMVDGDDVDVDVDVNNRKGGRGGGHDPASSTLMASAVADDACEQLIDGIRRMCCCLLPGDGVVASSSGGAGGGIIRLVGGARVGSLAETSVDAKDVGGAAVLHRPSLSSSSSYPSPSHDAHTLGYPADHPIGYSTRGHDAPPLMEEDSALTDNPRRIRLLPELHRDDIGKKCLVLDLDETLVHSSFRAVPGADFVIPVQIEDVVHFVYVAKRPGVDEFLLEMARYYEIVVYTASLNKYADVLLDLLDPHRVIRTRLFRESCVYYEGNYVKDLCLLNRDLSQTIIIDNSPASYMFHPENAIDCSSFIDDVSDRELEAIGKFLVGVKDVGDVRGTVNLWRHWPNVDLTKNHRRVR</sequence>
<dbReference type="CDD" id="cd07521">
    <property type="entry name" value="HAD_FCP1-like"/>
    <property type="match status" value="1"/>
</dbReference>
<keyword evidence="4" id="KW-0378">Hydrolase</keyword>
<dbReference type="SMART" id="SM00577">
    <property type="entry name" value="CPDc"/>
    <property type="match status" value="1"/>
</dbReference>
<comment type="caution">
    <text evidence="11">The sequence shown here is derived from an EMBL/GenBank/DDBJ whole genome shotgun (WGS) entry which is preliminary data.</text>
</comment>
<evidence type="ECO:0000313" key="11">
    <source>
        <dbReference type="EMBL" id="KAL3806120.1"/>
    </source>
</evidence>
<evidence type="ECO:0000256" key="9">
    <source>
        <dbReference type="SAM" id="MobiDB-lite"/>
    </source>
</evidence>
<keyword evidence="5" id="KW-0460">Magnesium</keyword>
<dbReference type="FunFam" id="3.40.50.1000:FF:000192">
    <property type="entry name" value="CTD small phosphatase-like protein"/>
    <property type="match status" value="1"/>
</dbReference>
<dbReference type="InterPro" id="IPR023214">
    <property type="entry name" value="HAD_sf"/>
</dbReference>
<evidence type="ECO:0000256" key="6">
    <source>
        <dbReference type="ARBA" id="ARBA00022912"/>
    </source>
</evidence>
<accession>A0ABD3R0L0</accession>
<gene>
    <name evidence="11" type="ORF">ACHAXA_006104</name>
</gene>
<feature type="region of interest" description="Disordered" evidence="9">
    <location>
        <begin position="120"/>
        <end position="256"/>
    </location>
</feature>
<evidence type="ECO:0000256" key="1">
    <source>
        <dbReference type="ARBA" id="ARBA00001946"/>
    </source>
</evidence>
<reference evidence="11 12" key="1">
    <citation type="submission" date="2024-10" db="EMBL/GenBank/DDBJ databases">
        <title>Updated reference genomes for cyclostephanoid diatoms.</title>
        <authorList>
            <person name="Roberts W.R."/>
            <person name="Alverson A.J."/>
        </authorList>
    </citation>
    <scope>NUCLEOTIDE SEQUENCE [LARGE SCALE GENOMIC DNA]</scope>
    <source>
        <strain evidence="11 12">AJA228-03</strain>
    </source>
</reference>
<dbReference type="EMBL" id="JALLPB020000888">
    <property type="protein sequence ID" value="KAL3806120.1"/>
    <property type="molecule type" value="Genomic_DNA"/>
</dbReference>
<evidence type="ECO:0000256" key="2">
    <source>
        <dbReference type="ARBA" id="ARBA00013081"/>
    </source>
</evidence>
<keyword evidence="3" id="KW-0479">Metal-binding</keyword>